<feature type="region of interest" description="Disordered" evidence="3">
    <location>
        <begin position="73"/>
        <end position="95"/>
    </location>
</feature>
<dbReference type="Proteomes" id="UP001476282">
    <property type="component" value="Unassembled WGS sequence"/>
</dbReference>
<dbReference type="Pfam" id="PF12161">
    <property type="entry name" value="HsdM_N"/>
    <property type="match status" value="1"/>
</dbReference>
<organism evidence="5 6">
    <name type="scientific">Haloferula sargassicola</name>
    <dbReference type="NCBI Taxonomy" id="490096"/>
    <lineage>
        <taxon>Bacteria</taxon>
        <taxon>Pseudomonadati</taxon>
        <taxon>Verrucomicrobiota</taxon>
        <taxon>Verrucomicrobiia</taxon>
        <taxon>Verrucomicrobiales</taxon>
        <taxon>Verrucomicrobiaceae</taxon>
        <taxon>Haloferula</taxon>
    </lineage>
</organism>
<keyword evidence="2" id="KW-0680">Restriction system</keyword>
<dbReference type="EMBL" id="BAABRI010000014">
    <property type="protein sequence ID" value="GAA5483469.1"/>
    <property type="molecule type" value="Genomic_DNA"/>
</dbReference>
<dbReference type="SUPFAM" id="SSF53335">
    <property type="entry name" value="S-adenosyl-L-methionine-dependent methyltransferases"/>
    <property type="match status" value="1"/>
</dbReference>
<keyword evidence="6" id="KW-1185">Reference proteome</keyword>
<evidence type="ECO:0000313" key="5">
    <source>
        <dbReference type="EMBL" id="GAA5483469.1"/>
    </source>
</evidence>
<dbReference type="Gene3D" id="1.20.1260.30">
    <property type="match status" value="1"/>
</dbReference>
<accession>A0ABP9UVU7</accession>
<sequence>MPTDASAIVSKVWNYAHVLKNAGVGYGDYVEQITYLLFLKLADEMTELGFDNPIPAEFQWSELSNKVAAASRRSLSGRTQRRVTSATLVPSWPTN</sequence>
<comment type="caution">
    <text evidence="5">The sequence shown here is derived from an EMBL/GenBank/DDBJ whole genome shotgun (WGS) entry which is preliminary data.</text>
</comment>
<reference evidence="5 6" key="1">
    <citation type="submission" date="2024-02" db="EMBL/GenBank/DDBJ databases">
        <title>Haloferula sargassicola NBRC 104335.</title>
        <authorList>
            <person name="Ichikawa N."/>
            <person name="Katano-Makiyama Y."/>
            <person name="Hidaka K."/>
        </authorList>
    </citation>
    <scope>NUCLEOTIDE SEQUENCE [LARGE SCALE GENOMIC DNA]</scope>
    <source>
        <strain evidence="5 6">NBRC 104335</strain>
    </source>
</reference>
<evidence type="ECO:0000256" key="2">
    <source>
        <dbReference type="ARBA" id="ARBA00022747"/>
    </source>
</evidence>
<protein>
    <recommendedName>
        <fullName evidence="4">N6 adenine-specific DNA methyltransferase N-terminal domain-containing protein</fullName>
    </recommendedName>
</protein>
<dbReference type="InterPro" id="IPR029063">
    <property type="entry name" value="SAM-dependent_MTases_sf"/>
</dbReference>
<dbReference type="InterPro" id="IPR022749">
    <property type="entry name" value="D12N6_MeTrfase_N"/>
</dbReference>
<proteinExistence type="inferred from homology"/>
<evidence type="ECO:0000256" key="3">
    <source>
        <dbReference type="SAM" id="MobiDB-lite"/>
    </source>
</evidence>
<name>A0ABP9UVU7_9BACT</name>
<dbReference type="InterPro" id="IPR038333">
    <property type="entry name" value="T1MK-like_N_sf"/>
</dbReference>
<feature type="domain" description="N6 adenine-specific DNA methyltransferase N-terminal" evidence="4">
    <location>
        <begin position="9"/>
        <end position="46"/>
    </location>
</feature>
<dbReference type="RefSeq" id="WP_353567576.1">
    <property type="nucleotide sequence ID" value="NZ_BAABRI010000014.1"/>
</dbReference>
<evidence type="ECO:0000256" key="1">
    <source>
        <dbReference type="ARBA" id="ARBA00006594"/>
    </source>
</evidence>
<gene>
    <name evidence="5" type="ORF">Hsar01_02702</name>
</gene>
<comment type="similarity">
    <text evidence="1">Belongs to the N(4)/N(6)-methyltransferase family.</text>
</comment>
<evidence type="ECO:0000259" key="4">
    <source>
        <dbReference type="Pfam" id="PF12161"/>
    </source>
</evidence>
<evidence type="ECO:0000313" key="6">
    <source>
        <dbReference type="Proteomes" id="UP001476282"/>
    </source>
</evidence>